<proteinExistence type="predicted"/>
<dbReference type="Gene3D" id="2.40.170.20">
    <property type="entry name" value="TonB-dependent receptor, beta-barrel domain"/>
    <property type="match status" value="1"/>
</dbReference>
<dbReference type="SUPFAM" id="SSF56935">
    <property type="entry name" value="Porins"/>
    <property type="match status" value="1"/>
</dbReference>
<dbReference type="SUPFAM" id="SSF49464">
    <property type="entry name" value="Carboxypeptidase regulatory domain-like"/>
    <property type="match status" value="1"/>
</dbReference>
<dbReference type="PANTHER" id="PTHR30069">
    <property type="entry name" value="TONB-DEPENDENT OUTER MEMBRANE RECEPTOR"/>
    <property type="match status" value="1"/>
</dbReference>
<dbReference type="Gene3D" id="2.170.130.10">
    <property type="entry name" value="TonB-dependent receptor, plug domain"/>
    <property type="match status" value="1"/>
</dbReference>
<dbReference type="EMBL" id="VSSQ01000350">
    <property type="protein sequence ID" value="MPL92198.1"/>
    <property type="molecule type" value="Genomic_DNA"/>
</dbReference>
<dbReference type="Pfam" id="PF13715">
    <property type="entry name" value="CarbopepD_reg_2"/>
    <property type="match status" value="1"/>
</dbReference>
<evidence type="ECO:0000259" key="6">
    <source>
        <dbReference type="Pfam" id="PF07715"/>
    </source>
</evidence>
<dbReference type="InterPro" id="IPR008969">
    <property type="entry name" value="CarboxyPept-like_regulatory"/>
</dbReference>
<reference evidence="7" key="1">
    <citation type="submission" date="2019-08" db="EMBL/GenBank/DDBJ databases">
        <authorList>
            <person name="Kucharzyk K."/>
            <person name="Murdoch R.W."/>
            <person name="Higgins S."/>
            <person name="Loffler F."/>
        </authorList>
    </citation>
    <scope>NUCLEOTIDE SEQUENCE</scope>
</reference>
<keyword evidence="2" id="KW-0813">Transport</keyword>
<evidence type="ECO:0000256" key="2">
    <source>
        <dbReference type="ARBA" id="ARBA00022448"/>
    </source>
</evidence>
<dbReference type="GO" id="GO:0015344">
    <property type="term" value="F:siderophore uptake transmembrane transporter activity"/>
    <property type="evidence" value="ECO:0007669"/>
    <property type="project" value="TreeGrafter"/>
</dbReference>
<comment type="subcellular location">
    <subcellularLocation>
        <location evidence="1">Cell outer membrane</location>
        <topology evidence="1">Multi-pass membrane protein</topology>
    </subcellularLocation>
</comment>
<dbReference type="GO" id="GO:0044718">
    <property type="term" value="P:siderophore transmembrane transport"/>
    <property type="evidence" value="ECO:0007669"/>
    <property type="project" value="TreeGrafter"/>
</dbReference>
<keyword evidence="4" id="KW-0472">Membrane</keyword>
<comment type="caution">
    <text evidence="7">The sequence shown here is derived from an EMBL/GenBank/DDBJ whole genome shotgun (WGS) entry which is preliminary data.</text>
</comment>
<dbReference type="Pfam" id="PF07715">
    <property type="entry name" value="Plug"/>
    <property type="match status" value="1"/>
</dbReference>
<keyword evidence="3" id="KW-0812">Transmembrane</keyword>
<dbReference type="GO" id="GO:0009279">
    <property type="term" value="C:cell outer membrane"/>
    <property type="evidence" value="ECO:0007669"/>
    <property type="project" value="UniProtKB-SubCell"/>
</dbReference>
<evidence type="ECO:0000256" key="5">
    <source>
        <dbReference type="ARBA" id="ARBA00023237"/>
    </source>
</evidence>
<keyword evidence="5" id="KW-0998">Cell outer membrane</keyword>
<sequence length="733" mass="80841">MKKNTDKPQWISRLMLVLVVIFTSLTVLEAQVKVSGKVTDSNNEPLIGVNITVSGTKTGTITDFNGAYVLEVPDSKSVLVFSYIGYKTVLKDAGTTGVVNVTLIEDALQIEDVVVVAYGTQKKSHLTGAIASLKSERLDEIPVARLDQALQGKLAGVQVLNTNPEAGEAPQIRVRGMGSISAASDPLVVVDGFPVPEGLSMVSMNDVESIEVLKDAASSALYGSRAAGGVIMVTTKSGSIKKPKYTFKMYSGVRTALKLPEIHTTESYLGMLYNEAEMRKLDPAINGVAAETMAFNRATDHERATLLLQRYFVDQPTDWLQEGLRTFGSNQSYQLSASGGDKNMRYYVSGSYAGEEGIMKNSTYDKYNFRAKADIKLSNKVTLGLNLSPTFTRQERPGTDLTDYMRFPSWIPIRHNAATAALTGKVAGDYAQPADFNGISISGEGLNGEIWHLSGVNPFSSSNNNPVSIRERTSIFTDQYKLQASTYLTIDFTPNLQFKTSNGVYFSYKEYNKKEQTSANKQGNPNMLTRQLTMNTELLSENMLTYKNNWGGHELEGLLGFTAQKSTNKLNTIIGTKFPDENILSFNMASELVLNSPSISGTTSYYYSDALASFIGRVNYAYLGKYLFSVSMRADGSSLFAEGRKWDYFPAGSLGWRPSEEEFMKGLDWLSNLKVRVSYGVTGNNDIPQYAYMNLISTNNYVLGVGTGSWYKVWPRPIRRLVIRILPGRNWES</sequence>
<dbReference type="InterPro" id="IPR036942">
    <property type="entry name" value="Beta-barrel_TonB_sf"/>
</dbReference>
<dbReference type="PROSITE" id="PS52016">
    <property type="entry name" value="TONB_DEPENDENT_REC_3"/>
    <property type="match status" value="1"/>
</dbReference>
<gene>
    <name evidence="7" type="primary">btuB_47</name>
    <name evidence="7" type="ORF">SDC9_38295</name>
</gene>
<name>A0A644VLG2_9ZZZZ</name>
<dbReference type="InterPro" id="IPR039426">
    <property type="entry name" value="TonB-dep_rcpt-like"/>
</dbReference>
<dbReference type="InterPro" id="IPR023997">
    <property type="entry name" value="TonB-dep_OMP_SusC/RagA_CS"/>
</dbReference>
<organism evidence="7">
    <name type="scientific">bioreactor metagenome</name>
    <dbReference type="NCBI Taxonomy" id="1076179"/>
    <lineage>
        <taxon>unclassified sequences</taxon>
        <taxon>metagenomes</taxon>
        <taxon>ecological metagenomes</taxon>
    </lineage>
</organism>
<dbReference type="InterPro" id="IPR012910">
    <property type="entry name" value="Plug_dom"/>
</dbReference>
<dbReference type="InterPro" id="IPR023996">
    <property type="entry name" value="TonB-dep_OMP_SusC/RagA"/>
</dbReference>
<evidence type="ECO:0000256" key="3">
    <source>
        <dbReference type="ARBA" id="ARBA00022692"/>
    </source>
</evidence>
<dbReference type="InterPro" id="IPR037066">
    <property type="entry name" value="Plug_dom_sf"/>
</dbReference>
<feature type="domain" description="TonB-dependent receptor plug" evidence="6">
    <location>
        <begin position="123"/>
        <end position="230"/>
    </location>
</feature>
<dbReference type="PANTHER" id="PTHR30069:SF28">
    <property type="entry name" value="TONB-DEPENDENT RECEPTOR YNCD-RELATED"/>
    <property type="match status" value="1"/>
</dbReference>
<dbReference type="AlphaFoldDB" id="A0A644VLG2"/>
<protein>
    <submittedName>
        <fullName evidence="7">Vitamin B12 transporter BtuB</fullName>
    </submittedName>
</protein>
<evidence type="ECO:0000256" key="1">
    <source>
        <dbReference type="ARBA" id="ARBA00004571"/>
    </source>
</evidence>
<dbReference type="NCBIfam" id="TIGR04057">
    <property type="entry name" value="SusC_RagA_signa"/>
    <property type="match status" value="1"/>
</dbReference>
<dbReference type="NCBIfam" id="TIGR04056">
    <property type="entry name" value="OMP_RagA_SusC"/>
    <property type="match status" value="1"/>
</dbReference>
<evidence type="ECO:0000256" key="4">
    <source>
        <dbReference type="ARBA" id="ARBA00023136"/>
    </source>
</evidence>
<accession>A0A644VLG2</accession>
<evidence type="ECO:0000313" key="7">
    <source>
        <dbReference type="EMBL" id="MPL92198.1"/>
    </source>
</evidence>
<dbReference type="Gene3D" id="2.60.40.1120">
    <property type="entry name" value="Carboxypeptidase-like, regulatory domain"/>
    <property type="match status" value="1"/>
</dbReference>